<sequence>MVNVKYTDKEEVEAEEEEEEEEKLKTKKNEKKQVKIIDKTMERCDKNNCFKRNIKSPSFHESWDRSLPTMDPNSPTDRPISGILKNKVAKEEEYQENPFKSDGELSRIADYILRNSLISRTSVYIADPDIDKPEVEDENLIDQTITVPNQQSAPSDNLQTALKSPRKDNLQLKDKKKKSCCVIS</sequence>
<feature type="region of interest" description="Disordered" evidence="1">
    <location>
        <begin position="60"/>
        <end position="81"/>
    </location>
</feature>
<dbReference type="AlphaFoldDB" id="A0A7I8VQE6"/>
<reference evidence="2 3" key="1">
    <citation type="submission" date="2020-08" db="EMBL/GenBank/DDBJ databases">
        <authorList>
            <person name="Hejnol A."/>
        </authorList>
    </citation>
    <scope>NUCLEOTIDE SEQUENCE [LARGE SCALE GENOMIC DNA]</scope>
</reference>
<organism evidence="2 3">
    <name type="scientific">Dimorphilus gyrociliatus</name>
    <dbReference type="NCBI Taxonomy" id="2664684"/>
    <lineage>
        <taxon>Eukaryota</taxon>
        <taxon>Metazoa</taxon>
        <taxon>Spiralia</taxon>
        <taxon>Lophotrochozoa</taxon>
        <taxon>Annelida</taxon>
        <taxon>Polychaeta</taxon>
        <taxon>Polychaeta incertae sedis</taxon>
        <taxon>Dinophilidae</taxon>
        <taxon>Dimorphilus</taxon>
    </lineage>
</organism>
<keyword evidence="3" id="KW-1185">Reference proteome</keyword>
<evidence type="ECO:0000313" key="3">
    <source>
        <dbReference type="Proteomes" id="UP000549394"/>
    </source>
</evidence>
<dbReference type="Proteomes" id="UP000549394">
    <property type="component" value="Unassembled WGS sequence"/>
</dbReference>
<name>A0A7I8VQE6_9ANNE</name>
<evidence type="ECO:0000256" key="1">
    <source>
        <dbReference type="SAM" id="MobiDB-lite"/>
    </source>
</evidence>
<feature type="compositionally biased region" description="Acidic residues" evidence="1">
    <location>
        <begin position="10"/>
        <end position="21"/>
    </location>
</feature>
<feature type="region of interest" description="Disordered" evidence="1">
    <location>
        <begin position="1"/>
        <end position="30"/>
    </location>
</feature>
<comment type="caution">
    <text evidence="2">The sequence shown here is derived from an EMBL/GenBank/DDBJ whole genome shotgun (WGS) entry which is preliminary data.</text>
</comment>
<feature type="compositionally biased region" description="Polar residues" evidence="1">
    <location>
        <begin position="149"/>
        <end position="162"/>
    </location>
</feature>
<gene>
    <name evidence="2" type="ORF">DGYR_LOCUS6207</name>
</gene>
<dbReference type="OrthoDB" id="6618101at2759"/>
<protein>
    <submittedName>
        <fullName evidence="2">DgyrCDS6455</fullName>
    </submittedName>
</protein>
<accession>A0A7I8VQE6</accession>
<feature type="region of interest" description="Disordered" evidence="1">
    <location>
        <begin position="149"/>
        <end position="169"/>
    </location>
</feature>
<proteinExistence type="predicted"/>
<dbReference type="EMBL" id="CAJFCJ010000007">
    <property type="protein sequence ID" value="CAD5117705.1"/>
    <property type="molecule type" value="Genomic_DNA"/>
</dbReference>
<evidence type="ECO:0000313" key="2">
    <source>
        <dbReference type="EMBL" id="CAD5117705.1"/>
    </source>
</evidence>